<comment type="caution">
    <text evidence="1">The sequence shown here is derived from an EMBL/GenBank/DDBJ whole genome shotgun (WGS) entry which is preliminary data.</text>
</comment>
<dbReference type="EMBL" id="MFJR01000007">
    <property type="protein sequence ID" value="OGG26959.1"/>
    <property type="molecule type" value="Genomic_DNA"/>
</dbReference>
<evidence type="ECO:0008006" key="3">
    <source>
        <dbReference type="Google" id="ProtNLM"/>
    </source>
</evidence>
<evidence type="ECO:0000313" key="2">
    <source>
        <dbReference type="Proteomes" id="UP000176609"/>
    </source>
</evidence>
<dbReference type="Proteomes" id="UP000176609">
    <property type="component" value="Unassembled WGS sequence"/>
</dbReference>
<protein>
    <recommendedName>
        <fullName evidence="3">DUF2283 domain-containing protein</fullName>
    </recommendedName>
</protein>
<sequence length="83" mass="9347">MAKVKMYLDPIGNTLNIWWGDPKTAHESCEVDDPDRNDVIVKDRTGKPISLEIIGVFPDELNVSAIVKKLMGKDIKEPFLLHS</sequence>
<accession>A0A1F6AQJ3</accession>
<gene>
    <name evidence="1" type="ORF">A2960_02320</name>
</gene>
<reference evidence="1 2" key="1">
    <citation type="journal article" date="2016" name="Nat. Commun.">
        <title>Thousands of microbial genomes shed light on interconnected biogeochemical processes in an aquifer system.</title>
        <authorList>
            <person name="Anantharaman K."/>
            <person name="Brown C.T."/>
            <person name="Hug L.A."/>
            <person name="Sharon I."/>
            <person name="Castelle C.J."/>
            <person name="Probst A.J."/>
            <person name="Thomas B.C."/>
            <person name="Singh A."/>
            <person name="Wilkins M.J."/>
            <person name="Karaoz U."/>
            <person name="Brodie E.L."/>
            <person name="Williams K.H."/>
            <person name="Hubbard S.S."/>
            <person name="Banfield J.F."/>
        </authorList>
    </citation>
    <scope>NUCLEOTIDE SEQUENCE [LARGE SCALE GENOMIC DNA]</scope>
</reference>
<proteinExistence type="predicted"/>
<dbReference type="AlphaFoldDB" id="A0A1F6AQJ3"/>
<evidence type="ECO:0000313" key="1">
    <source>
        <dbReference type="EMBL" id="OGG26959.1"/>
    </source>
</evidence>
<name>A0A1F6AQJ3_9BACT</name>
<organism evidence="1 2">
    <name type="scientific">Candidatus Gottesmanbacteria bacterium RIFCSPLOWO2_01_FULL_39_12b</name>
    <dbReference type="NCBI Taxonomy" id="1798388"/>
    <lineage>
        <taxon>Bacteria</taxon>
        <taxon>Candidatus Gottesmaniibacteriota</taxon>
    </lineage>
</organism>